<accession>A0ABU4Q2T4</accession>
<dbReference type="InterPro" id="IPR029045">
    <property type="entry name" value="ClpP/crotonase-like_dom_sf"/>
</dbReference>
<evidence type="ECO:0000256" key="4">
    <source>
        <dbReference type="ARBA" id="ARBA00022825"/>
    </source>
</evidence>
<feature type="domain" description="Peptidase S49" evidence="5">
    <location>
        <begin position="148"/>
        <end position="294"/>
    </location>
</feature>
<dbReference type="InterPro" id="IPR004635">
    <property type="entry name" value="Pept_S49_SppA"/>
</dbReference>
<dbReference type="CDD" id="cd07022">
    <property type="entry name" value="S49_Sppa_36K_type"/>
    <property type="match status" value="1"/>
</dbReference>
<keyword evidence="2" id="KW-0645">Protease</keyword>
<sequence>MKRHLRASSLLFNQPLLVTPDMLDLGVSWANRVMHLNIINIGAGAGGDAKLWNDADEPGYTSRMERMEESRRQAIGRTGVEVIPVSGILVSRGAHLDACEVMTSYEDLRRQLRTAVADPMVERIVLDIDSPGGSAVGAFELASEIRAMSQQKPITGLVNFMAYSGGYLLASACSEVVMSQTSGVGSIGVIAKHLDRSAMEEKAGVKVTTVYAGAHKNDLSPHEPLTDQSLKFLNDLVQESYQMFVGAVAGYRGLSIEQVKATEAALYQGQQGIAAGLADRIQTPQDAVDHLARAVAESRAGRGAGGISVRARAAAIQSQL</sequence>
<evidence type="ECO:0000313" key="7">
    <source>
        <dbReference type="Proteomes" id="UP001278050"/>
    </source>
</evidence>
<dbReference type="Gene3D" id="6.20.330.10">
    <property type="match status" value="1"/>
</dbReference>
<dbReference type="EMBL" id="JAWXXP010000001">
    <property type="protein sequence ID" value="MDX5994415.1"/>
    <property type="molecule type" value="Genomic_DNA"/>
</dbReference>
<evidence type="ECO:0000256" key="2">
    <source>
        <dbReference type="ARBA" id="ARBA00022670"/>
    </source>
</evidence>
<dbReference type="InterPro" id="IPR002142">
    <property type="entry name" value="Peptidase_S49"/>
</dbReference>
<dbReference type="Proteomes" id="UP001278050">
    <property type="component" value="Unassembled WGS sequence"/>
</dbReference>
<evidence type="ECO:0000313" key="6">
    <source>
        <dbReference type="EMBL" id="MDX5994415.1"/>
    </source>
</evidence>
<dbReference type="NCBIfam" id="TIGR00706">
    <property type="entry name" value="SppA_dom"/>
    <property type="match status" value="1"/>
</dbReference>
<protein>
    <submittedName>
        <fullName evidence="6">Signal peptide peptidase SppA</fullName>
    </submittedName>
</protein>
<dbReference type="Gene3D" id="3.90.226.10">
    <property type="entry name" value="2-enoyl-CoA Hydratase, Chain A, domain 1"/>
    <property type="match status" value="1"/>
</dbReference>
<reference evidence="6 7" key="1">
    <citation type="submission" date="2023-11" db="EMBL/GenBank/DDBJ databases">
        <title>MicrobeMod: A computational toolkit for identifying prokaryotic methylation and restriction-modification with nanopore sequencing.</title>
        <authorList>
            <person name="Crits-Christoph A."/>
            <person name="Kang S.C."/>
            <person name="Lee H."/>
            <person name="Ostrov N."/>
        </authorList>
    </citation>
    <scope>NUCLEOTIDE SEQUENCE [LARGE SCALE GENOMIC DNA]</scope>
    <source>
        <strain evidence="6 7">ATCC BAA-571</strain>
    </source>
</reference>
<gene>
    <name evidence="6" type="primary">sppA</name>
    <name evidence="6" type="ORF">SIM71_20335</name>
</gene>
<dbReference type="SUPFAM" id="SSF52096">
    <property type="entry name" value="ClpP/crotonase"/>
    <property type="match status" value="1"/>
</dbReference>
<keyword evidence="4" id="KW-0720">Serine protease</keyword>
<comment type="caution">
    <text evidence="6">The sequence shown here is derived from an EMBL/GenBank/DDBJ whole genome shotgun (WGS) entry which is preliminary data.</text>
</comment>
<organism evidence="6 7">
    <name type="scientific">Ectopseudomonas alcaliphila</name>
    <dbReference type="NCBI Taxonomy" id="101564"/>
    <lineage>
        <taxon>Bacteria</taxon>
        <taxon>Pseudomonadati</taxon>
        <taxon>Pseudomonadota</taxon>
        <taxon>Gammaproteobacteria</taxon>
        <taxon>Pseudomonadales</taxon>
        <taxon>Pseudomonadaceae</taxon>
        <taxon>Ectopseudomonas</taxon>
    </lineage>
</organism>
<dbReference type="InterPro" id="IPR033855">
    <property type="entry name" value="Protein_C"/>
</dbReference>
<dbReference type="Pfam" id="PF01343">
    <property type="entry name" value="Peptidase_S49"/>
    <property type="match status" value="1"/>
</dbReference>
<evidence type="ECO:0000256" key="1">
    <source>
        <dbReference type="ARBA" id="ARBA00008683"/>
    </source>
</evidence>
<evidence type="ECO:0000259" key="5">
    <source>
        <dbReference type="Pfam" id="PF01343"/>
    </source>
</evidence>
<name>A0ABU4Q2T4_9GAMM</name>
<keyword evidence="7" id="KW-1185">Reference proteome</keyword>
<dbReference type="RefSeq" id="WP_084331658.1">
    <property type="nucleotide sequence ID" value="NZ_CBCSET010000002.1"/>
</dbReference>
<proteinExistence type="inferred from homology"/>
<evidence type="ECO:0000256" key="3">
    <source>
        <dbReference type="ARBA" id="ARBA00022801"/>
    </source>
</evidence>
<dbReference type="PANTHER" id="PTHR33209">
    <property type="entry name" value="PROTEASE 4"/>
    <property type="match status" value="1"/>
</dbReference>
<dbReference type="PANTHER" id="PTHR33209:SF1">
    <property type="entry name" value="PEPTIDASE S49 DOMAIN-CONTAINING PROTEIN"/>
    <property type="match status" value="1"/>
</dbReference>
<keyword evidence="3" id="KW-0378">Hydrolase</keyword>
<comment type="similarity">
    <text evidence="1">Belongs to the peptidase S49 family.</text>
</comment>